<evidence type="ECO:0000313" key="2">
    <source>
        <dbReference type="EMBL" id="MFC6145728.1"/>
    </source>
</evidence>
<comment type="caution">
    <text evidence="2">The sequence shown here is derived from an EMBL/GenBank/DDBJ whole genome shotgun (WGS) entry which is preliminary data.</text>
</comment>
<feature type="domain" description="AbiEi antitoxin N-terminal" evidence="1">
    <location>
        <begin position="8"/>
        <end position="43"/>
    </location>
</feature>
<keyword evidence="3" id="KW-1185">Reference proteome</keyword>
<dbReference type="Proteomes" id="UP001596244">
    <property type="component" value="Unassembled WGS sequence"/>
</dbReference>
<accession>A0ABW1QB42</accession>
<dbReference type="RefSeq" id="WP_376999631.1">
    <property type="nucleotide sequence ID" value="NZ_JBHSQE010000001.1"/>
</dbReference>
<reference evidence="3" key="1">
    <citation type="journal article" date="2019" name="Int. J. Syst. Evol. Microbiol.">
        <title>The Global Catalogue of Microorganisms (GCM) 10K type strain sequencing project: providing services to taxonomists for standard genome sequencing and annotation.</title>
        <authorList>
            <consortium name="The Broad Institute Genomics Platform"/>
            <consortium name="The Broad Institute Genome Sequencing Center for Infectious Disease"/>
            <person name="Wu L."/>
            <person name="Ma J."/>
        </authorList>
    </citation>
    <scope>NUCLEOTIDE SEQUENCE [LARGE SCALE GENOMIC DNA]</scope>
    <source>
        <strain evidence="3">CCUG 51943</strain>
    </source>
</reference>
<proteinExistence type="predicted"/>
<sequence length="78" mass="8724">MTTLPAEKPYFTTRELRDAGVSANQLTRLVRAGTLHRVVSGLYSTRPSRREHLLRALLHQRPDLVFPGCGLADKSAPR</sequence>
<evidence type="ECO:0000313" key="3">
    <source>
        <dbReference type="Proteomes" id="UP001596244"/>
    </source>
</evidence>
<organism evidence="2 3">
    <name type="scientific">Corynebacterium nasicanis</name>
    <dbReference type="NCBI Taxonomy" id="1448267"/>
    <lineage>
        <taxon>Bacteria</taxon>
        <taxon>Bacillati</taxon>
        <taxon>Actinomycetota</taxon>
        <taxon>Actinomycetes</taxon>
        <taxon>Mycobacteriales</taxon>
        <taxon>Corynebacteriaceae</taxon>
        <taxon>Corynebacterium</taxon>
    </lineage>
</organism>
<gene>
    <name evidence="2" type="ORF">ACFPUZ_02730</name>
</gene>
<protein>
    <submittedName>
        <fullName evidence="2">Type IV toxin-antitoxin system AbiEi family antitoxin domain-containing protein</fullName>
    </submittedName>
</protein>
<dbReference type="Pfam" id="PF13338">
    <property type="entry name" value="AbiEi_4"/>
    <property type="match status" value="1"/>
</dbReference>
<dbReference type="EMBL" id="JBHSQE010000001">
    <property type="protein sequence ID" value="MFC6145728.1"/>
    <property type="molecule type" value="Genomic_DNA"/>
</dbReference>
<dbReference type="InterPro" id="IPR025159">
    <property type="entry name" value="AbiEi_N"/>
</dbReference>
<evidence type="ECO:0000259" key="1">
    <source>
        <dbReference type="Pfam" id="PF13338"/>
    </source>
</evidence>
<name>A0ABW1QB42_9CORY</name>